<organism evidence="3 4">
    <name type="scientific">Pistricoccus aurantiacus</name>
    <dbReference type="NCBI Taxonomy" id="1883414"/>
    <lineage>
        <taxon>Bacteria</taxon>
        <taxon>Pseudomonadati</taxon>
        <taxon>Pseudomonadota</taxon>
        <taxon>Gammaproteobacteria</taxon>
        <taxon>Oceanospirillales</taxon>
        <taxon>Halomonadaceae</taxon>
        <taxon>Pistricoccus</taxon>
    </lineage>
</organism>
<dbReference type="SUPFAM" id="SSF52540">
    <property type="entry name" value="P-loop containing nucleoside triphosphate hydrolases"/>
    <property type="match status" value="1"/>
</dbReference>
<dbReference type="AlphaFoldDB" id="A0A5B8SQT6"/>
<gene>
    <name evidence="3" type="ORF">FGL86_06005</name>
</gene>
<dbReference type="InterPro" id="IPR051396">
    <property type="entry name" value="Bact_Antivir_Def_Nuclease"/>
</dbReference>
<dbReference type="PIRSF" id="PIRSF034888">
    <property type="entry name" value="P-loop_UCP034888"/>
    <property type="match status" value="1"/>
</dbReference>
<keyword evidence="4" id="KW-1185">Reference proteome</keyword>
<dbReference type="GO" id="GO:0005524">
    <property type="term" value="F:ATP binding"/>
    <property type="evidence" value="ECO:0007669"/>
    <property type="project" value="InterPro"/>
</dbReference>
<name>A0A5B8SQT6_9GAMM</name>
<evidence type="ECO:0000313" key="3">
    <source>
        <dbReference type="EMBL" id="QEA38671.1"/>
    </source>
</evidence>
<reference evidence="3 4" key="1">
    <citation type="submission" date="2019-06" db="EMBL/GenBank/DDBJ databases">
        <title>Genome analyses of bacteria isolated from kimchi.</title>
        <authorList>
            <person name="Lee S."/>
            <person name="Ahn S."/>
            <person name="Roh S."/>
        </authorList>
    </citation>
    <scope>NUCLEOTIDE SEQUENCE [LARGE SCALE GENOMIC DNA]</scope>
    <source>
        <strain evidence="3 4">CBA4606</strain>
    </source>
</reference>
<dbReference type="InterPro" id="IPR003959">
    <property type="entry name" value="ATPase_AAA_core"/>
</dbReference>
<dbReference type="EMBL" id="CP042382">
    <property type="protein sequence ID" value="QEA38671.1"/>
    <property type="molecule type" value="Genomic_DNA"/>
</dbReference>
<evidence type="ECO:0000259" key="1">
    <source>
        <dbReference type="Pfam" id="PF12476"/>
    </source>
</evidence>
<accession>A0A5B8SQT6</accession>
<dbReference type="PANTHER" id="PTHR43581">
    <property type="entry name" value="ATP/GTP PHOSPHATASE"/>
    <property type="match status" value="1"/>
</dbReference>
<dbReference type="Pfam" id="PF12476">
    <property type="entry name" value="DUF3696"/>
    <property type="match status" value="1"/>
</dbReference>
<protein>
    <submittedName>
        <fullName evidence="3">DUF3696 domain-containing protein</fullName>
    </submittedName>
</protein>
<feature type="domain" description="ATPase AAA-type core" evidence="2">
    <location>
        <begin position="309"/>
        <end position="386"/>
    </location>
</feature>
<dbReference type="InterPro" id="IPR022532">
    <property type="entry name" value="DUF3696"/>
</dbReference>
<sequence length="465" mass="52649">MLTELRLQNFKAWRDTGPMRLAPLTVIFGTNSSGKSSLGHLLMALKQTALLTDRKRSLHLGDDSSLIDLGTFEDCLYDHDLNQTLGFSLSWKSQEPLLLSDILNPGQTFCGDELTLEAEIAANKAQQPVTRQFSYTLHQGDEDVLKVRHGRHDGKPFLQCEPLRLMHAQGRNWGVESPEKFYRFSDKTLSRYQNAHFLTEFVLEAEQLLENFYHLGPLRSPPKRVYPWSGDTPPDVGAEGELTIPAILAATQQGRKLNRGPKQKYQPFDAFIAGWLKNLGIIHAFKVEPIAKGRKEYEVLIQAHIGVPWVKLTDVGFGVSQILPALVQAFYAPPHSVLWMEQPEIHLHPRVQANLADAFICAIHARENGENRNTQLIIESHSEHFLNRLQRRIAEGEVTPDEVAIYFVTRRRNGAHLEPLRLNEYGDIENWPDDFFGDDMEDITQRALAAAKKRKEKKKAQGAGA</sequence>
<dbReference type="RefSeq" id="WP_147183733.1">
    <property type="nucleotide sequence ID" value="NZ_CP042382.1"/>
</dbReference>
<dbReference type="Pfam" id="PF13304">
    <property type="entry name" value="AAA_21"/>
    <property type="match status" value="1"/>
</dbReference>
<evidence type="ECO:0000313" key="4">
    <source>
        <dbReference type="Proteomes" id="UP000321272"/>
    </source>
</evidence>
<dbReference type="GO" id="GO:0016887">
    <property type="term" value="F:ATP hydrolysis activity"/>
    <property type="evidence" value="ECO:0007669"/>
    <property type="project" value="InterPro"/>
</dbReference>
<feature type="domain" description="DUF3696" evidence="1">
    <location>
        <begin position="399"/>
        <end position="443"/>
    </location>
</feature>
<dbReference type="KEGG" id="paur:FGL86_06005"/>
<evidence type="ECO:0000259" key="2">
    <source>
        <dbReference type="Pfam" id="PF13304"/>
    </source>
</evidence>
<dbReference type="PANTHER" id="PTHR43581:SF2">
    <property type="entry name" value="EXCINUCLEASE ATPASE SUBUNIT"/>
    <property type="match status" value="1"/>
</dbReference>
<dbReference type="Proteomes" id="UP000321272">
    <property type="component" value="Chromosome"/>
</dbReference>
<dbReference type="InterPro" id="IPR014592">
    <property type="entry name" value="P-loop_UCP034888"/>
</dbReference>
<proteinExistence type="predicted"/>
<dbReference type="InterPro" id="IPR027417">
    <property type="entry name" value="P-loop_NTPase"/>
</dbReference>
<dbReference type="OrthoDB" id="3322489at2"/>